<evidence type="ECO:0000256" key="9">
    <source>
        <dbReference type="ARBA" id="ARBA00023319"/>
    </source>
</evidence>
<dbReference type="Pfam" id="PF00041">
    <property type="entry name" value="fn3"/>
    <property type="match status" value="1"/>
</dbReference>
<dbReference type="RefSeq" id="XP_012941790.2">
    <property type="nucleotide sequence ID" value="XM_013086336.2"/>
</dbReference>
<dbReference type="PANTHER" id="PTHR22826">
    <property type="entry name" value="RHO GUANINE EXCHANGE FACTOR-RELATED"/>
    <property type="match status" value="1"/>
</dbReference>
<dbReference type="Gene3D" id="1.10.510.10">
    <property type="entry name" value="Transferase(Phosphotransferase) domain 1"/>
    <property type="match status" value="1"/>
</dbReference>
<feature type="domain" description="DH" evidence="15">
    <location>
        <begin position="1"/>
        <end position="150"/>
    </location>
</feature>
<dbReference type="InterPro" id="IPR036028">
    <property type="entry name" value="SH3-like_dom_sf"/>
</dbReference>
<dbReference type="InterPro" id="IPR007110">
    <property type="entry name" value="Ig-like_dom"/>
</dbReference>
<dbReference type="InterPro" id="IPR001452">
    <property type="entry name" value="SH3_domain"/>
</dbReference>
<comment type="subcellular location">
    <subcellularLocation>
        <location evidence="1">Cytoplasm</location>
    </subcellularLocation>
</comment>
<feature type="compositionally biased region" description="Low complexity" evidence="12">
    <location>
        <begin position="493"/>
        <end position="509"/>
    </location>
</feature>
<dbReference type="InterPro" id="IPR051336">
    <property type="entry name" value="RhoGEF_Guanine_NuclExch_SF"/>
</dbReference>
<feature type="region of interest" description="Disordered" evidence="12">
    <location>
        <begin position="299"/>
        <end position="509"/>
    </location>
</feature>
<evidence type="ECO:0000259" key="18">
    <source>
        <dbReference type="PROSITE" id="PS50853"/>
    </source>
</evidence>
<dbReference type="InterPro" id="IPR000219">
    <property type="entry name" value="DH_dom"/>
</dbReference>
<dbReference type="PROSITE" id="PS00107">
    <property type="entry name" value="PROTEIN_KINASE_ATP"/>
    <property type="match status" value="1"/>
</dbReference>
<dbReference type="PROSITE" id="PS00741">
    <property type="entry name" value="DH_1"/>
    <property type="match status" value="1"/>
</dbReference>
<dbReference type="Gene3D" id="2.30.29.30">
    <property type="entry name" value="Pleckstrin-homology domain (PH domain)/Phosphotyrosine-binding domain (PTB)"/>
    <property type="match status" value="1"/>
</dbReference>
<dbReference type="InterPro" id="IPR017441">
    <property type="entry name" value="Protein_kinase_ATP_BS"/>
</dbReference>
<dbReference type="PROSITE" id="PS50853">
    <property type="entry name" value="FN3"/>
    <property type="match status" value="1"/>
</dbReference>
<dbReference type="Pfam" id="PF23587">
    <property type="entry name" value="SH3_KALRN"/>
    <property type="match status" value="1"/>
</dbReference>
<evidence type="ECO:0000259" key="16">
    <source>
        <dbReference type="PROSITE" id="PS50011"/>
    </source>
</evidence>
<dbReference type="SMART" id="SM00326">
    <property type="entry name" value="SH3"/>
    <property type="match status" value="1"/>
</dbReference>
<dbReference type="InterPro" id="IPR011993">
    <property type="entry name" value="PH-like_dom_sf"/>
</dbReference>
<feature type="domain" description="Protein kinase" evidence="16">
    <location>
        <begin position="891"/>
        <end position="1145"/>
    </location>
</feature>
<dbReference type="CDD" id="cd13241">
    <property type="entry name" value="PH2_Kalirin_Trio_p63RhoGEF"/>
    <property type="match status" value="1"/>
</dbReference>
<dbReference type="PROSITE" id="PS50002">
    <property type="entry name" value="SH3"/>
    <property type="match status" value="1"/>
</dbReference>
<dbReference type="SUPFAM" id="SSF48726">
    <property type="entry name" value="Immunoglobulin"/>
    <property type="match status" value="1"/>
</dbReference>
<evidence type="ECO:0000256" key="11">
    <source>
        <dbReference type="PROSITE-ProRule" id="PRU10141"/>
    </source>
</evidence>
<feature type="region of interest" description="Disordered" evidence="12">
    <location>
        <begin position="618"/>
        <end position="655"/>
    </location>
</feature>
<dbReference type="Gene3D" id="3.30.200.20">
    <property type="entry name" value="Phosphorylase Kinase, domain 1"/>
    <property type="match status" value="1"/>
</dbReference>
<evidence type="ECO:0000313" key="19">
    <source>
        <dbReference type="Proteomes" id="UP000694888"/>
    </source>
</evidence>
<keyword evidence="9" id="KW-0393">Immunoglobulin domain</keyword>
<dbReference type="SUPFAM" id="SSF50729">
    <property type="entry name" value="PH domain-like"/>
    <property type="match status" value="1"/>
</dbReference>
<dbReference type="SUPFAM" id="SSF56112">
    <property type="entry name" value="Protein kinase-like (PK-like)"/>
    <property type="match status" value="1"/>
</dbReference>
<feature type="compositionally biased region" description="Polar residues" evidence="12">
    <location>
        <begin position="317"/>
        <end position="339"/>
    </location>
</feature>
<name>A0ABM1A6J5_APLCA</name>
<keyword evidence="6" id="KW-0677">Repeat</keyword>
<evidence type="ECO:0000256" key="5">
    <source>
        <dbReference type="ARBA" id="ARBA00022658"/>
    </source>
</evidence>
<dbReference type="Proteomes" id="UP000694888">
    <property type="component" value="Unplaced"/>
</dbReference>
<evidence type="ECO:0000256" key="10">
    <source>
        <dbReference type="PROSITE-ProRule" id="PRU00192"/>
    </source>
</evidence>
<dbReference type="Pfam" id="PF22697">
    <property type="entry name" value="SOS1_NGEF_PH"/>
    <property type="match status" value="1"/>
</dbReference>
<dbReference type="Pfam" id="PF00621">
    <property type="entry name" value="RhoGEF"/>
    <property type="match status" value="1"/>
</dbReference>
<dbReference type="InterPro" id="IPR036116">
    <property type="entry name" value="FN3_sf"/>
</dbReference>
<evidence type="ECO:0000259" key="14">
    <source>
        <dbReference type="PROSITE" id="PS50003"/>
    </source>
</evidence>
<feature type="compositionally biased region" description="Polar residues" evidence="12">
    <location>
        <begin position="383"/>
        <end position="394"/>
    </location>
</feature>
<evidence type="ECO:0000256" key="4">
    <source>
        <dbReference type="ARBA" id="ARBA00022490"/>
    </source>
</evidence>
<feature type="domain" description="Ig-like" evidence="17">
    <location>
        <begin position="668"/>
        <end position="759"/>
    </location>
</feature>
<dbReference type="Gene3D" id="1.20.900.10">
    <property type="entry name" value="Dbl homology (DH) domain"/>
    <property type="match status" value="1"/>
</dbReference>
<keyword evidence="19" id="KW-1185">Reference proteome</keyword>
<dbReference type="PROSITE" id="PS50011">
    <property type="entry name" value="PROTEIN_KINASE_DOM"/>
    <property type="match status" value="1"/>
</dbReference>
<feature type="domain" description="SH3" evidence="13">
    <location>
        <begin position="534"/>
        <end position="599"/>
    </location>
</feature>
<keyword evidence="8 11" id="KW-0067">ATP-binding</keyword>
<dbReference type="InterPro" id="IPR036179">
    <property type="entry name" value="Ig-like_dom_sf"/>
</dbReference>
<dbReference type="SUPFAM" id="SSF50044">
    <property type="entry name" value="SH3-domain"/>
    <property type="match status" value="1"/>
</dbReference>
<evidence type="ECO:0000256" key="7">
    <source>
        <dbReference type="ARBA" id="ARBA00022741"/>
    </source>
</evidence>
<dbReference type="InterPro" id="IPR013783">
    <property type="entry name" value="Ig-like_fold"/>
</dbReference>
<feature type="domain" description="PH" evidence="14">
    <location>
        <begin position="162"/>
        <end position="277"/>
    </location>
</feature>
<feature type="compositionally biased region" description="Basic and acidic residues" evidence="12">
    <location>
        <begin position="623"/>
        <end position="654"/>
    </location>
</feature>
<dbReference type="InterPro" id="IPR000719">
    <property type="entry name" value="Prot_kinase_dom"/>
</dbReference>
<keyword evidence="4" id="KW-0963">Cytoplasm</keyword>
<dbReference type="InterPro" id="IPR001331">
    <property type="entry name" value="GDS_CDC24_CS"/>
</dbReference>
<feature type="compositionally biased region" description="Polar residues" evidence="12">
    <location>
        <begin position="481"/>
        <end position="492"/>
    </location>
</feature>
<dbReference type="InterPro" id="IPR003961">
    <property type="entry name" value="FN3_dom"/>
</dbReference>
<evidence type="ECO:0000313" key="20">
    <source>
        <dbReference type="RefSeq" id="XP_012941790.2"/>
    </source>
</evidence>
<evidence type="ECO:0000256" key="2">
    <source>
        <dbReference type="ARBA" id="ARBA00006692"/>
    </source>
</evidence>
<dbReference type="Pfam" id="PF00069">
    <property type="entry name" value="Pkinase"/>
    <property type="match status" value="1"/>
</dbReference>
<dbReference type="InterPro" id="IPR035899">
    <property type="entry name" value="DBL_dom_sf"/>
</dbReference>
<dbReference type="Gene3D" id="2.60.40.10">
    <property type="entry name" value="Immunoglobulins"/>
    <property type="match status" value="2"/>
</dbReference>
<dbReference type="InterPro" id="IPR047053">
    <property type="entry name" value="Kalirin_TRIO_SH3_2"/>
</dbReference>
<evidence type="ECO:0000259" key="13">
    <source>
        <dbReference type="PROSITE" id="PS50002"/>
    </source>
</evidence>
<keyword evidence="5" id="KW-0344">Guanine-nucleotide releasing factor</keyword>
<gene>
    <name evidence="20" type="primary">LOC101859429</name>
</gene>
<dbReference type="SUPFAM" id="SSF48065">
    <property type="entry name" value="DBL homology domain (DH-domain)"/>
    <property type="match status" value="1"/>
</dbReference>
<feature type="compositionally biased region" description="Low complexity" evidence="12">
    <location>
        <begin position="416"/>
        <end position="434"/>
    </location>
</feature>
<dbReference type="PRINTS" id="PR00014">
    <property type="entry name" value="FNTYPEIII"/>
</dbReference>
<organism evidence="19 20">
    <name type="scientific">Aplysia californica</name>
    <name type="common">California sea hare</name>
    <dbReference type="NCBI Taxonomy" id="6500"/>
    <lineage>
        <taxon>Eukaryota</taxon>
        <taxon>Metazoa</taxon>
        <taxon>Spiralia</taxon>
        <taxon>Lophotrochozoa</taxon>
        <taxon>Mollusca</taxon>
        <taxon>Gastropoda</taxon>
        <taxon>Heterobranchia</taxon>
        <taxon>Euthyneura</taxon>
        <taxon>Tectipleura</taxon>
        <taxon>Aplysiida</taxon>
        <taxon>Aplysioidea</taxon>
        <taxon>Aplysiidae</taxon>
        <taxon>Aplysia</taxon>
    </lineage>
</organism>
<dbReference type="SMART" id="SM00325">
    <property type="entry name" value="RhoGEF"/>
    <property type="match status" value="1"/>
</dbReference>
<comment type="similarity">
    <text evidence="2">Belongs to the protein kinase superfamily. CAMK Ser/Thr protein kinase family.</text>
</comment>
<dbReference type="PROSITE" id="PS50003">
    <property type="entry name" value="PH_DOMAIN"/>
    <property type="match status" value="1"/>
</dbReference>
<feature type="domain" description="Fibronectin type-III" evidence="18">
    <location>
        <begin position="766"/>
        <end position="869"/>
    </location>
</feature>
<feature type="compositionally biased region" description="Low complexity" evidence="12">
    <location>
        <begin position="463"/>
        <end position="475"/>
    </location>
</feature>
<dbReference type="SMART" id="SM00060">
    <property type="entry name" value="FN3"/>
    <property type="match status" value="1"/>
</dbReference>
<dbReference type="SMART" id="SM00408">
    <property type="entry name" value="IGc2"/>
    <property type="match status" value="1"/>
</dbReference>
<dbReference type="CDD" id="cd00160">
    <property type="entry name" value="RhoGEF"/>
    <property type="match status" value="1"/>
</dbReference>
<feature type="binding site" evidence="11">
    <location>
        <position position="920"/>
    </location>
    <ligand>
        <name>ATP</name>
        <dbReference type="ChEBI" id="CHEBI:30616"/>
    </ligand>
</feature>
<dbReference type="SMART" id="SM00409">
    <property type="entry name" value="IG"/>
    <property type="match status" value="1"/>
</dbReference>
<proteinExistence type="inferred from homology"/>
<evidence type="ECO:0000256" key="6">
    <source>
        <dbReference type="ARBA" id="ARBA00022737"/>
    </source>
</evidence>
<evidence type="ECO:0000256" key="1">
    <source>
        <dbReference type="ARBA" id="ARBA00004496"/>
    </source>
</evidence>
<evidence type="ECO:0000256" key="3">
    <source>
        <dbReference type="ARBA" id="ARBA00022443"/>
    </source>
</evidence>
<dbReference type="InterPro" id="IPR003598">
    <property type="entry name" value="Ig_sub2"/>
</dbReference>
<dbReference type="InterPro" id="IPR011009">
    <property type="entry name" value="Kinase-like_dom_sf"/>
</dbReference>
<dbReference type="SMART" id="SM00233">
    <property type="entry name" value="PH"/>
    <property type="match status" value="1"/>
</dbReference>
<dbReference type="PROSITE" id="PS50010">
    <property type="entry name" value="DH_2"/>
    <property type="match status" value="1"/>
</dbReference>
<dbReference type="GeneID" id="101859429"/>
<evidence type="ECO:0000259" key="17">
    <source>
        <dbReference type="PROSITE" id="PS50835"/>
    </source>
</evidence>
<keyword evidence="7 11" id="KW-0547">Nucleotide-binding</keyword>
<dbReference type="PROSITE" id="PS50835">
    <property type="entry name" value="IG_LIKE"/>
    <property type="match status" value="1"/>
</dbReference>
<dbReference type="InterPro" id="IPR013098">
    <property type="entry name" value="Ig_I-set"/>
</dbReference>
<dbReference type="InterPro" id="IPR001849">
    <property type="entry name" value="PH_domain"/>
</dbReference>
<dbReference type="InterPro" id="IPR055251">
    <property type="entry name" value="SOS1_NGEF_PH"/>
</dbReference>
<evidence type="ECO:0000256" key="8">
    <source>
        <dbReference type="ARBA" id="ARBA00022840"/>
    </source>
</evidence>
<dbReference type="Pfam" id="PF07679">
    <property type="entry name" value="I-set"/>
    <property type="match status" value="1"/>
</dbReference>
<dbReference type="Gene3D" id="2.30.30.40">
    <property type="entry name" value="SH3 Domains"/>
    <property type="match status" value="1"/>
</dbReference>
<protein>
    <submittedName>
        <fullName evidence="20">Triple functional domain protein</fullName>
    </submittedName>
</protein>
<dbReference type="InterPro" id="IPR003599">
    <property type="entry name" value="Ig_sub"/>
</dbReference>
<reference evidence="20" key="1">
    <citation type="submission" date="2025-08" db="UniProtKB">
        <authorList>
            <consortium name="RefSeq"/>
        </authorList>
    </citation>
    <scope>IDENTIFICATION</scope>
</reference>
<dbReference type="CDD" id="cd00063">
    <property type="entry name" value="FN3"/>
    <property type="match status" value="1"/>
</dbReference>
<dbReference type="InterPro" id="IPR008271">
    <property type="entry name" value="Ser/Thr_kinase_AS"/>
</dbReference>
<sequence length="1186" mass="131279">MAVMRDNPLPEDMVGKDKIVFGNIHQIYDWHNETMLSELEKCLANPGRVGSIFIRYERRLYMYVKYCENKPKSEFVVSEYLDTYFEEVRQKLGHRLMLPDLLIKPVQRIMRYQLLLKDILKYTEKAEEDPTELKKALRVMCIVPKAANDMMQVGRLQGFDGKLTAQGKLLLQDTLLVSEVSSGGQQKFKERRVFLFEQIIIFSEMIERKKGNFSNASYIFKNSLKVNKMSLNDRVEGEPLRFQLTDRTPGSDVRMIVQANSEENKDTWIKQIRSILDMQGDFLRALQSPIAYQKELTKELSTPDFSNSSGPSDSSLRKTQSHPLNRAHNLSPSKSVATKTKSDTVFGAASKSKSDRCKSVPGPLNSESSGEGQDGGGPGDMSASSSVGKASCPNSPLEASKDFVRNTASDAGWRKGSSAAAPVSVEAAAGSSSPKPRKTIFDGFRNTLGRKSKSSDAGKMADGTSPQSPSTSTGGLDPSAINLTDGGNSEGRTATPESSDEATTAAASATAAAAAATAASSLPPSSTTRPIVETPLTSARILFDYQAIKEDEVTVNKGELVQILNMNHQNMYLVHRPANHNSPAAEGWVPSHIIGPRDGEGSLNRKFSKQMFKIKKPMFRSPQRYDSDSHDRRDMDGMTSLERKSKSLGRDGKPRVKLLSPDLGLEVPPIVQQPLTSLTVQAGDIATLTCRLCGRPRPLVTWRYQDSQVIGHSSRVMMMYNEEGLATLQLSNVSTTDTGEYSCVATSELGTVVTRAMLSVLDRPGPPGLPVIRNQVGTAVHLEWAPPVNAQTMASMSSGVPVQIQGYTVEYREAGATAWQLAIPYVPNTSQVIGDLEPGITYQFRVSANNAIGISEPSKSSNYVAIPSEYELSEREDAPCVMWKSTFENDFTDLGEIGKGRFSIVHRCVQKCSGQELAVKLITKRLTRKEAAEIEFNTVQSLQQTNLVKVFDLYESPAHYLIIMQLLDQGRLLEFICGKHHFDELLAAEYLAQLLDCLQYLHNCRIAHLDVKPENLMVEVSPTMVLLKIVDFGDARHIYNNYYIHPMIGHPEFTSPEVVSGTPVGLLTDIWSVGVFLYVLLSGVSPFLDESQEETCSNIVRNDFCFPDEYFAGISPEAKDLVRFMLVEEVGKRPTAQACLESAWIKKAAMHRSSPIRPKPINMTRLSDFIQRRKHQSDAFILKSLP</sequence>
<evidence type="ECO:0000256" key="12">
    <source>
        <dbReference type="SAM" id="MobiDB-lite"/>
    </source>
</evidence>
<dbReference type="SUPFAM" id="SSF49265">
    <property type="entry name" value="Fibronectin type III"/>
    <property type="match status" value="1"/>
</dbReference>
<dbReference type="SMART" id="SM00220">
    <property type="entry name" value="S_TKc"/>
    <property type="match status" value="1"/>
</dbReference>
<dbReference type="PANTHER" id="PTHR22826:SF106">
    <property type="entry name" value="TRIO, ISOFORM A"/>
    <property type="match status" value="1"/>
</dbReference>
<keyword evidence="3 10" id="KW-0728">SH3 domain</keyword>
<accession>A0ABM1A6J5</accession>
<evidence type="ECO:0000259" key="15">
    <source>
        <dbReference type="PROSITE" id="PS50010"/>
    </source>
</evidence>
<dbReference type="PROSITE" id="PS00108">
    <property type="entry name" value="PROTEIN_KINASE_ST"/>
    <property type="match status" value="1"/>
</dbReference>